<dbReference type="PANTHER" id="PTHR21666">
    <property type="entry name" value="PEPTIDASE-RELATED"/>
    <property type="match status" value="1"/>
</dbReference>
<evidence type="ECO:0000256" key="5">
    <source>
        <dbReference type="ARBA" id="ARBA00022833"/>
    </source>
</evidence>
<keyword evidence="7" id="KW-0732">Signal</keyword>
<dbReference type="GO" id="GO:0004222">
    <property type="term" value="F:metalloendopeptidase activity"/>
    <property type="evidence" value="ECO:0007669"/>
    <property type="project" value="TreeGrafter"/>
</dbReference>
<evidence type="ECO:0000256" key="7">
    <source>
        <dbReference type="SAM" id="SignalP"/>
    </source>
</evidence>
<keyword evidence="2" id="KW-0645">Protease</keyword>
<name>A0A2I1NCJ3_9BACT</name>
<dbReference type="InterPro" id="IPR016047">
    <property type="entry name" value="M23ase_b-sheet_dom"/>
</dbReference>
<evidence type="ECO:0000256" key="1">
    <source>
        <dbReference type="ARBA" id="ARBA00001947"/>
    </source>
</evidence>
<dbReference type="AlphaFoldDB" id="A0A2I1NCJ3"/>
<sequence length="390" mass="44471">MFKKVFIFFILNLSLFANVSTMQKFNWPNGKTFLHFLEDSNLPLSLYYDLSQDDKELATEIGADVECEKLVDEDGNLEQILIPITEELQIHIYKDEKNKFNLTFTPTIFTQTDNTLGLTVETMPYLDINNATGDGKLAASFTNAFKGRVNFSRLQKGDQIAINYTQRFRLGKPYGSPQILSAMIEENKKSNYIYYFESKFYDENGKISQNFLFKLPIPGARVSSKFTPKRYHPVLKRYRAHLGTDYAAPRGTSIKAVGNGTVVFVGVKGGYGKTLEIQHQNGYKSLYAHLNGFAKGMKKGRKISQGDIVAFVGNTGMSTGPHLHLGLYKNNKAMDFEKVVKVAKENIEFEKEEKKRFKKYIKSQNEILQIAMGGYHNPSKFIDFENFIEF</sequence>
<dbReference type="CDD" id="cd12797">
    <property type="entry name" value="M23_peptidase"/>
    <property type="match status" value="1"/>
</dbReference>
<gene>
    <name evidence="10" type="ORF">CYJ41_01225</name>
</gene>
<dbReference type="EMBL" id="PKHU01000001">
    <property type="protein sequence ID" value="PKZ30091.1"/>
    <property type="molecule type" value="Genomic_DNA"/>
</dbReference>
<feature type="signal peptide" evidence="7">
    <location>
        <begin position="1"/>
        <end position="19"/>
    </location>
</feature>
<dbReference type="Gene3D" id="2.70.70.10">
    <property type="entry name" value="Glucose Permease (Domain IIA)"/>
    <property type="match status" value="1"/>
</dbReference>
<feature type="domain" description="Csd3 N-terminal" evidence="9">
    <location>
        <begin position="24"/>
        <end position="106"/>
    </location>
</feature>
<evidence type="ECO:0000256" key="6">
    <source>
        <dbReference type="ARBA" id="ARBA00023049"/>
    </source>
</evidence>
<evidence type="ECO:0000259" key="8">
    <source>
        <dbReference type="Pfam" id="PF01551"/>
    </source>
</evidence>
<keyword evidence="3" id="KW-0479">Metal-binding</keyword>
<comment type="caution">
    <text evidence="10">The sequence shown here is derived from an EMBL/GenBank/DDBJ whole genome shotgun (WGS) entry which is preliminary data.</text>
</comment>
<evidence type="ECO:0000313" key="11">
    <source>
        <dbReference type="Proteomes" id="UP000234639"/>
    </source>
</evidence>
<dbReference type="SUPFAM" id="SSF51261">
    <property type="entry name" value="Duplicated hybrid motif"/>
    <property type="match status" value="1"/>
</dbReference>
<evidence type="ECO:0000256" key="2">
    <source>
        <dbReference type="ARBA" id="ARBA00022670"/>
    </source>
</evidence>
<evidence type="ECO:0000259" key="9">
    <source>
        <dbReference type="Pfam" id="PF18059"/>
    </source>
</evidence>
<dbReference type="Proteomes" id="UP000234639">
    <property type="component" value="Unassembled WGS sequence"/>
</dbReference>
<proteinExistence type="predicted"/>
<evidence type="ECO:0000313" key="10">
    <source>
        <dbReference type="EMBL" id="PKZ30091.1"/>
    </source>
</evidence>
<comment type="cofactor">
    <cofactor evidence="1">
        <name>Zn(2+)</name>
        <dbReference type="ChEBI" id="CHEBI:29105"/>
    </cofactor>
</comment>
<dbReference type="GO" id="GO:0006508">
    <property type="term" value="P:proteolysis"/>
    <property type="evidence" value="ECO:0007669"/>
    <property type="project" value="UniProtKB-KW"/>
</dbReference>
<dbReference type="GO" id="GO:0046872">
    <property type="term" value="F:metal ion binding"/>
    <property type="evidence" value="ECO:0007669"/>
    <property type="project" value="UniProtKB-KW"/>
</dbReference>
<evidence type="ECO:0000256" key="4">
    <source>
        <dbReference type="ARBA" id="ARBA00022801"/>
    </source>
</evidence>
<dbReference type="PANTHER" id="PTHR21666:SF288">
    <property type="entry name" value="CELL DIVISION PROTEIN YTFB"/>
    <property type="match status" value="1"/>
</dbReference>
<feature type="domain" description="M23ase beta-sheet core" evidence="8">
    <location>
        <begin position="240"/>
        <end position="335"/>
    </location>
</feature>
<accession>A0A2I1NCJ3</accession>
<feature type="chain" id="PRO_5014125407" evidence="7">
    <location>
        <begin position="20"/>
        <end position="390"/>
    </location>
</feature>
<reference evidence="10 11" key="1">
    <citation type="submission" date="2017-12" db="EMBL/GenBank/DDBJ databases">
        <title>Phylogenetic diversity of female urinary microbiome.</title>
        <authorList>
            <person name="Thomas-White K."/>
            <person name="Wolfe A.J."/>
        </authorList>
    </citation>
    <scope>NUCLEOTIDE SEQUENCE [LARGE SCALE GENOMIC DNA]</scope>
    <source>
        <strain evidence="10 11">UMB0112</strain>
    </source>
</reference>
<keyword evidence="4" id="KW-0378">Hydrolase</keyword>
<keyword evidence="6" id="KW-0482">Metalloprotease</keyword>
<dbReference type="InterPro" id="IPR050570">
    <property type="entry name" value="Cell_wall_metabolism_enzyme"/>
</dbReference>
<dbReference type="InterPro" id="IPR011055">
    <property type="entry name" value="Dup_hybrid_motif"/>
</dbReference>
<dbReference type="Pfam" id="PF01551">
    <property type="entry name" value="Peptidase_M23"/>
    <property type="match status" value="1"/>
</dbReference>
<protein>
    <submittedName>
        <fullName evidence="10">Endopeptidase</fullName>
    </submittedName>
</protein>
<dbReference type="Gene3D" id="3.10.450.350">
    <property type="match status" value="1"/>
</dbReference>
<evidence type="ECO:0000256" key="3">
    <source>
        <dbReference type="ARBA" id="ARBA00022723"/>
    </source>
</evidence>
<dbReference type="Pfam" id="PF18059">
    <property type="entry name" value="Csd3_N"/>
    <property type="match status" value="1"/>
</dbReference>
<dbReference type="InterPro" id="IPR040653">
    <property type="entry name" value="Csd3_N"/>
</dbReference>
<keyword evidence="5" id="KW-0862">Zinc</keyword>
<dbReference type="RefSeq" id="WP_101636570.1">
    <property type="nucleotide sequence ID" value="NZ_PKHU01000001.1"/>
</dbReference>
<organism evidence="10 11">
    <name type="scientific">Campylobacter ureolyticus</name>
    <dbReference type="NCBI Taxonomy" id="827"/>
    <lineage>
        <taxon>Bacteria</taxon>
        <taxon>Pseudomonadati</taxon>
        <taxon>Campylobacterota</taxon>
        <taxon>Epsilonproteobacteria</taxon>
        <taxon>Campylobacterales</taxon>
        <taxon>Campylobacteraceae</taxon>
        <taxon>Campylobacter</taxon>
    </lineage>
</organism>